<dbReference type="GO" id="GO:0016491">
    <property type="term" value="F:oxidoreductase activity"/>
    <property type="evidence" value="ECO:0007669"/>
    <property type="project" value="UniProtKB-KW"/>
</dbReference>
<dbReference type="Pfam" id="PF00394">
    <property type="entry name" value="Cu-oxidase"/>
    <property type="match status" value="1"/>
</dbReference>
<evidence type="ECO:0000256" key="4">
    <source>
        <dbReference type="SAM" id="MobiDB-lite"/>
    </source>
</evidence>
<accession>A0A1I7H2F1</accession>
<dbReference type="Pfam" id="PF07731">
    <property type="entry name" value="Cu-oxidase_2"/>
    <property type="match status" value="1"/>
</dbReference>
<keyword evidence="3" id="KW-0186">Copper</keyword>
<dbReference type="InterPro" id="IPR034279">
    <property type="entry name" value="CuRO_3_CopA"/>
</dbReference>
<evidence type="ECO:0000259" key="7">
    <source>
        <dbReference type="Pfam" id="PF07732"/>
    </source>
</evidence>
<evidence type="ECO:0000313" key="8">
    <source>
        <dbReference type="EMBL" id="SFU54851.1"/>
    </source>
</evidence>
<dbReference type="GO" id="GO:0042597">
    <property type="term" value="C:periplasmic space"/>
    <property type="evidence" value="ECO:0007669"/>
    <property type="project" value="InterPro"/>
</dbReference>
<dbReference type="AlphaFoldDB" id="A0A1I7H2F1"/>
<dbReference type="Gene3D" id="2.60.40.420">
    <property type="entry name" value="Cupredoxins - blue copper proteins"/>
    <property type="match status" value="3"/>
</dbReference>
<dbReference type="PROSITE" id="PS51318">
    <property type="entry name" value="TAT"/>
    <property type="match status" value="1"/>
</dbReference>
<dbReference type="InterPro" id="IPR011706">
    <property type="entry name" value="Cu-oxidase_C"/>
</dbReference>
<evidence type="ECO:0000259" key="5">
    <source>
        <dbReference type="Pfam" id="PF00394"/>
    </source>
</evidence>
<dbReference type="Pfam" id="PF07732">
    <property type="entry name" value="Cu-oxidase_3"/>
    <property type="match status" value="1"/>
</dbReference>
<dbReference type="InterPro" id="IPR002355">
    <property type="entry name" value="Cu_oxidase_Cu_BS"/>
</dbReference>
<proteinExistence type="predicted"/>
<dbReference type="InterPro" id="IPR033138">
    <property type="entry name" value="Cu_oxidase_CS"/>
</dbReference>
<dbReference type="InterPro" id="IPR034282">
    <property type="entry name" value="CuRO_2_CopA"/>
</dbReference>
<dbReference type="OrthoDB" id="9757546at2"/>
<keyword evidence="2" id="KW-0560">Oxidoreductase</keyword>
<dbReference type="InterPro" id="IPR001117">
    <property type="entry name" value="Cu-oxidase_2nd"/>
</dbReference>
<evidence type="ECO:0000256" key="3">
    <source>
        <dbReference type="ARBA" id="ARBA00023008"/>
    </source>
</evidence>
<sequence length="603" mass="68056">MKDSISRRAFLKKSGALGTLTALDWMLPTYVRSNSLSVVTPVTQLSGDVINLTIARTPFRIDNRIATATAINGTVPGPLLRLHEGQDVTLNVTNHLDETSSIHWHGILLPPEMDGVPGVSFPGIEPGTTFSYRFTIRQYGTYWFHSHSGGQEQAGVYAPMIIDPLEPDPIQYDREYVIMLSDWSFSSVDAMIEKLKKRPGYFNFQKRTVGDFIQDVMQDGWLPALDNYLMWARMRMDPTDLADVTGHAYTYLMNGLTPAANWTGLFHPGERIRLRFIQVGVMTFQDIRIPGLGMTVVQADGQNIQPVEVDEFRIGPAETYDVIVEPKEDHAYTIFAETLDRSGFARGTLAPHPGMTAEIPPQRPRPLRTMADMGMQHINGMDHDNHAPSHTTRNVPKTGIQHDPNMRGEHDGHDQLAYLDTRPVRHGADDHGSGNQSIPDFTQDRLDEPGIGLGNDGRRVLVYTDLKSLKPYPDQREPERELEIHLTGHMERFMWSFDGEKYSDAKESILFRYGERLRWIFVNDTMMEHTMHLHGTWMYLENGAGAYLPRKHTVLVKPAERVSVAITADAPGPWAFHCHLLLHMETGMFRVVEILDAVPGTEP</sequence>
<dbReference type="InterPro" id="IPR006376">
    <property type="entry name" value="Cu-R_CopA"/>
</dbReference>
<dbReference type="SUPFAM" id="SSF49503">
    <property type="entry name" value="Cupredoxins"/>
    <property type="match status" value="3"/>
</dbReference>
<feature type="domain" description="Plastocyanin-like" evidence="6">
    <location>
        <begin position="477"/>
        <end position="594"/>
    </location>
</feature>
<dbReference type="CDD" id="cd13874">
    <property type="entry name" value="CuRO_2_CopA"/>
    <property type="match status" value="1"/>
</dbReference>
<dbReference type="InterPro" id="IPR034284">
    <property type="entry name" value="CuRO_1_CopA"/>
</dbReference>
<gene>
    <name evidence="8" type="ORF">SAMN05216339_1048</name>
</gene>
<evidence type="ECO:0000256" key="2">
    <source>
        <dbReference type="ARBA" id="ARBA00023002"/>
    </source>
</evidence>
<reference evidence="8 9" key="1">
    <citation type="submission" date="2016-10" db="EMBL/GenBank/DDBJ databases">
        <authorList>
            <person name="de Groot N.N."/>
        </authorList>
    </citation>
    <scope>NUCLEOTIDE SEQUENCE [LARGE SCALE GENOMIC DNA]</scope>
    <source>
        <strain evidence="8 9">Nm24</strain>
    </source>
</reference>
<feature type="domain" description="Plastocyanin-like" evidence="7">
    <location>
        <begin position="60"/>
        <end position="164"/>
    </location>
</feature>
<feature type="domain" description="Plastocyanin-like" evidence="5">
    <location>
        <begin position="242"/>
        <end position="337"/>
    </location>
</feature>
<dbReference type="Proteomes" id="UP000183926">
    <property type="component" value="Unassembled WGS sequence"/>
</dbReference>
<dbReference type="NCBIfam" id="TIGR01480">
    <property type="entry name" value="copper_res_A"/>
    <property type="match status" value="1"/>
</dbReference>
<dbReference type="InterPro" id="IPR045087">
    <property type="entry name" value="Cu-oxidase_fam"/>
</dbReference>
<dbReference type="CDD" id="cd13848">
    <property type="entry name" value="CuRO_1_CopA"/>
    <property type="match status" value="1"/>
</dbReference>
<evidence type="ECO:0000256" key="1">
    <source>
        <dbReference type="ARBA" id="ARBA00022723"/>
    </source>
</evidence>
<dbReference type="PANTHER" id="PTHR11709:SF394">
    <property type="entry name" value="FI03373P-RELATED"/>
    <property type="match status" value="1"/>
</dbReference>
<evidence type="ECO:0000313" key="9">
    <source>
        <dbReference type="Proteomes" id="UP000183926"/>
    </source>
</evidence>
<name>A0A1I7H2F1_9PROT</name>
<feature type="region of interest" description="Disordered" evidence="4">
    <location>
        <begin position="426"/>
        <end position="452"/>
    </location>
</feature>
<dbReference type="InterPro" id="IPR008972">
    <property type="entry name" value="Cupredoxin"/>
</dbReference>
<organism evidence="8 9">
    <name type="scientific">Nitrosomonas eutropha</name>
    <dbReference type="NCBI Taxonomy" id="916"/>
    <lineage>
        <taxon>Bacteria</taxon>
        <taxon>Pseudomonadati</taxon>
        <taxon>Pseudomonadota</taxon>
        <taxon>Betaproteobacteria</taxon>
        <taxon>Nitrosomonadales</taxon>
        <taxon>Nitrosomonadaceae</taxon>
        <taxon>Nitrosomonas</taxon>
    </lineage>
</organism>
<dbReference type="EMBL" id="FPBL01000004">
    <property type="protein sequence ID" value="SFU54851.1"/>
    <property type="molecule type" value="Genomic_DNA"/>
</dbReference>
<dbReference type="RefSeq" id="WP_074927862.1">
    <property type="nucleotide sequence ID" value="NZ_FPBL01000004.1"/>
</dbReference>
<dbReference type="GO" id="GO:0005507">
    <property type="term" value="F:copper ion binding"/>
    <property type="evidence" value="ECO:0007669"/>
    <property type="project" value="InterPro"/>
</dbReference>
<dbReference type="PROSITE" id="PS00079">
    <property type="entry name" value="MULTICOPPER_OXIDASE1"/>
    <property type="match status" value="1"/>
</dbReference>
<evidence type="ECO:0000259" key="6">
    <source>
        <dbReference type="Pfam" id="PF07731"/>
    </source>
</evidence>
<dbReference type="CDD" id="cd13896">
    <property type="entry name" value="CuRO_3_CopA"/>
    <property type="match status" value="1"/>
</dbReference>
<keyword evidence="1" id="KW-0479">Metal-binding</keyword>
<dbReference type="InterPro" id="IPR011707">
    <property type="entry name" value="Cu-oxidase-like_N"/>
</dbReference>
<dbReference type="PROSITE" id="PS00080">
    <property type="entry name" value="MULTICOPPER_OXIDASE2"/>
    <property type="match status" value="1"/>
</dbReference>
<dbReference type="PANTHER" id="PTHR11709">
    <property type="entry name" value="MULTI-COPPER OXIDASE"/>
    <property type="match status" value="1"/>
</dbReference>
<dbReference type="InterPro" id="IPR006311">
    <property type="entry name" value="TAT_signal"/>
</dbReference>
<protein>
    <submittedName>
        <fullName evidence="8">Copper-resistance protein, CopA family</fullName>
    </submittedName>
</protein>